<evidence type="ECO:0000313" key="2">
    <source>
        <dbReference type="EMBL" id="KAJ7412918.1"/>
    </source>
</evidence>
<accession>A0ABQ9D0I9</accession>
<gene>
    <name evidence="2" type="ORF">WISP_94042</name>
</gene>
<feature type="region of interest" description="Disordered" evidence="1">
    <location>
        <begin position="23"/>
        <end position="48"/>
    </location>
</feature>
<feature type="compositionally biased region" description="Basic and acidic residues" evidence="1">
    <location>
        <begin position="87"/>
        <end position="102"/>
    </location>
</feature>
<dbReference type="PANTHER" id="PTHR33395">
    <property type="entry name" value="TRANSCRIPTASE, PUTATIVE-RELATED-RELATED"/>
    <property type="match status" value="1"/>
</dbReference>
<organism evidence="2 3">
    <name type="scientific">Willisornis vidua</name>
    <name type="common">Xingu scale-backed antbird</name>
    <dbReference type="NCBI Taxonomy" id="1566151"/>
    <lineage>
        <taxon>Eukaryota</taxon>
        <taxon>Metazoa</taxon>
        <taxon>Chordata</taxon>
        <taxon>Craniata</taxon>
        <taxon>Vertebrata</taxon>
        <taxon>Euteleostomi</taxon>
        <taxon>Archelosauria</taxon>
        <taxon>Archosauria</taxon>
        <taxon>Dinosauria</taxon>
        <taxon>Saurischia</taxon>
        <taxon>Theropoda</taxon>
        <taxon>Coelurosauria</taxon>
        <taxon>Aves</taxon>
        <taxon>Neognathae</taxon>
        <taxon>Neoaves</taxon>
        <taxon>Telluraves</taxon>
        <taxon>Australaves</taxon>
        <taxon>Passeriformes</taxon>
        <taxon>Thamnophilidae</taxon>
        <taxon>Willisornis</taxon>
    </lineage>
</organism>
<proteinExistence type="predicted"/>
<sequence length="122" mass="13574">MDRLLTIIFERPWRSGEVPEDWKKANVTPSKGARREDPWNYQPDSLTTIPGKVMEHRNLETISIHMEDKKVIGSSQHGFTKVLGSSAKERHGVDPVESHNDDYGTGASLLQGKAEGLGPVQP</sequence>
<protein>
    <submittedName>
        <fullName evidence="2">Uncharacterized protein</fullName>
    </submittedName>
</protein>
<evidence type="ECO:0000313" key="3">
    <source>
        <dbReference type="Proteomes" id="UP001145742"/>
    </source>
</evidence>
<dbReference type="PANTHER" id="PTHR33395:SF22">
    <property type="entry name" value="REVERSE TRANSCRIPTASE DOMAIN-CONTAINING PROTEIN"/>
    <property type="match status" value="1"/>
</dbReference>
<dbReference type="EMBL" id="WHWB01034187">
    <property type="protein sequence ID" value="KAJ7412918.1"/>
    <property type="molecule type" value="Genomic_DNA"/>
</dbReference>
<evidence type="ECO:0000256" key="1">
    <source>
        <dbReference type="SAM" id="MobiDB-lite"/>
    </source>
</evidence>
<keyword evidence="3" id="KW-1185">Reference proteome</keyword>
<feature type="region of interest" description="Disordered" evidence="1">
    <location>
        <begin position="82"/>
        <end position="122"/>
    </location>
</feature>
<reference evidence="2" key="1">
    <citation type="submission" date="2019-10" db="EMBL/GenBank/DDBJ databases">
        <authorList>
            <person name="Soares A.E.R."/>
            <person name="Aleixo A."/>
            <person name="Schneider P."/>
            <person name="Miyaki C.Y."/>
            <person name="Schneider M.P."/>
            <person name="Mello C."/>
            <person name="Vasconcelos A.T.R."/>
        </authorList>
    </citation>
    <scope>NUCLEOTIDE SEQUENCE</scope>
    <source>
        <tissue evidence="2">Muscle</tissue>
    </source>
</reference>
<dbReference type="Proteomes" id="UP001145742">
    <property type="component" value="Unassembled WGS sequence"/>
</dbReference>
<name>A0ABQ9D0I9_9PASS</name>
<comment type="caution">
    <text evidence="2">The sequence shown here is derived from an EMBL/GenBank/DDBJ whole genome shotgun (WGS) entry which is preliminary data.</text>
</comment>